<keyword evidence="2" id="KW-0472">Membrane</keyword>
<reference evidence="3 4" key="1">
    <citation type="journal article" date="2009" name="BMC Genomics">
        <title>The complete genome sequence of Xanthomonas albilineans provides new insights into the reductive genome evolution of the xylem-limited Xanthomonadaceae.</title>
        <authorList>
            <person name="Pieretti I."/>
            <person name="Royer M."/>
            <person name="Barbe V."/>
            <person name="Carrere S."/>
            <person name="Koebnik R."/>
            <person name="Cociancich S."/>
            <person name="Couloux A."/>
            <person name="Darrasse A."/>
            <person name="Gouzy J."/>
            <person name="Jacques M.A."/>
            <person name="Lauber E."/>
            <person name="Manceau C."/>
            <person name="Mangenot S."/>
            <person name="Poussier S."/>
            <person name="Segurens B."/>
            <person name="Szurek B."/>
            <person name="Verdier V."/>
            <person name="Arlat M."/>
            <person name="Rott P."/>
        </authorList>
    </citation>
    <scope>NUCLEOTIDE SEQUENCE [LARGE SCALE GENOMIC DNA]</scope>
    <source>
        <strain evidence="4">GPE PC73 / CFBP 7063</strain>
    </source>
</reference>
<dbReference type="RefSeq" id="WP_012917227.1">
    <property type="nucleotide sequence ID" value="NC_013722.1"/>
</dbReference>
<feature type="transmembrane region" description="Helical" evidence="2">
    <location>
        <begin position="16"/>
        <end position="36"/>
    </location>
</feature>
<dbReference type="GeneID" id="57878066"/>
<accession>D2UFS3</accession>
<dbReference type="KEGG" id="xal:XALC_2757"/>
<sequence length="229" mass="25519">MHSKSKKELDNSNLKLKFISALFVLTLHFFFFLFLISKSAVTPLHSQAGMKIKFIQRSSLEPSSLQHIKDNIVAGKERDMPLASKRASGKPKKSNNANVPPPAPIHETEEYSTAPTAHSPDQLILTLPTDPLKGNQSGDNIDFAPKIMAHHTSEKTFSSGPERLHMRTNLPPREVIAMVSKFIGLWPPGYTIDPCIIRKEEVDSLRDAVSGSDRAQLEEALRKENQACR</sequence>
<evidence type="ECO:0000313" key="4">
    <source>
        <dbReference type="Proteomes" id="UP000001890"/>
    </source>
</evidence>
<evidence type="ECO:0000256" key="1">
    <source>
        <dbReference type="SAM" id="MobiDB-lite"/>
    </source>
</evidence>
<keyword evidence="2" id="KW-0812">Transmembrane</keyword>
<organism evidence="3 4">
    <name type="scientific">Xanthomonas albilineans (strain GPE PC73 / CFBP 7063)</name>
    <dbReference type="NCBI Taxonomy" id="380358"/>
    <lineage>
        <taxon>Bacteria</taxon>
        <taxon>Pseudomonadati</taxon>
        <taxon>Pseudomonadota</taxon>
        <taxon>Gammaproteobacteria</taxon>
        <taxon>Lysobacterales</taxon>
        <taxon>Lysobacteraceae</taxon>
        <taxon>Xanthomonas</taxon>
    </lineage>
</organism>
<proteinExistence type="predicted"/>
<keyword evidence="4" id="KW-1185">Reference proteome</keyword>
<evidence type="ECO:0000256" key="2">
    <source>
        <dbReference type="SAM" id="Phobius"/>
    </source>
</evidence>
<dbReference type="STRING" id="380358.XALC_2757"/>
<dbReference type="AlphaFoldDB" id="D2UFS3"/>
<dbReference type="EMBL" id="FP565176">
    <property type="protein sequence ID" value="CBA17234.1"/>
    <property type="molecule type" value="Genomic_DNA"/>
</dbReference>
<feature type="region of interest" description="Disordered" evidence="1">
    <location>
        <begin position="75"/>
        <end position="118"/>
    </location>
</feature>
<dbReference type="eggNOG" id="ENOG50313RS">
    <property type="taxonomic scope" value="Bacteria"/>
</dbReference>
<gene>
    <name evidence="3" type="ordered locus">XALc_2757</name>
</gene>
<evidence type="ECO:0000313" key="3">
    <source>
        <dbReference type="EMBL" id="CBA17234.1"/>
    </source>
</evidence>
<protein>
    <submittedName>
        <fullName evidence="3">Uncharacterized protein</fullName>
    </submittedName>
</protein>
<keyword evidence="2" id="KW-1133">Transmembrane helix</keyword>
<name>D2UFS3_XANAP</name>
<dbReference type="Proteomes" id="UP000001890">
    <property type="component" value="Chromosome"/>
</dbReference>